<keyword evidence="3" id="KW-1185">Reference proteome</keyword>
<evidence type="ECO:0000256" key="1">
    <source>
        <dbReference type="SAM" id="MobiDB-lite"/>
    </source>
</evidence>
<evidence type="ECO:0000313" key="2">
    <source>
        <dbReference type="Ensembl" id="ENSPSTP00000014957.1"/>
    </source>
</evidence>
<dbReference type="Gene3D" id="3.30.160.570">
    <property type="entry name" value="Ncd80 complex, Spc24 subunit"/>
    <property type="match status" value="1"/>
</dbReference>
<name>A0A8C9FFD7_PAVCR</name>
<accession>A0A8C9FFD7</accession>
<sequence length="101" mass="11094">MGSLWGVGTPNASPHLWGYYTGMEDDAVPSAAYVTQLYYKISRIDWDYEAEPAQIKGSETPIPMDPHPHGPPPAPQRYHLGSPQPQDPHHHNGVIGMGPQP</sequence>
<dbReference type="Ensembl" id="ENSPSTT00000015698.1">
    <property type="protein sequence ID" value="ENSPSTP00000014957.1"/>
    <property type="gene ID" value="ENSPSTG00000010588.1"/>
</dbReference>
<reference evidence="2" key="2">
    <citation type="submission" date="2025-09" db="UniProtKB">
        <authorList>
            <consortium name="Ensembl"/>
        </authorList>
    </citation>
    <scope>IDENTIFICATION</scope>
</reference>
<proteinExistence type="predicted"/>
<organism evidence="2 3">
    <name type="scientific">Pavo cristatus</name>
    <name type="common">Indian peafowl</name>
    <name type="synonym">Blue peafowl</name>
    <dbReference type="NCBI Taxonomy" id="9049"/>
    <lineage>
        <taxon>Eukaryota</taxon>
        <taxon>Metazoa</taxon>
        <taxon>Chordata</taxon>
        <taxon>Craniata</taxon>
        <taxon>Vertebrata</taxon>
        <taxon>Euteleostomi</taxon>
        <taxon>Archelosauria</taxon>
        <taxon>Archosauria</taxon>
        <taxon>Dinosauria</taxon>
        <taxon>Saurischia</taxon>
        <taxon>Theropoda</taxon>
        <taxon>Coelurosauria</taxon>
        <taxon>Aves</taxon>
        <taxon>Neognathae</taxon>
        <taxon>Galloanserae</taxon>
        <taxon>Galliformes</taxon>
        <taxon>Phasianidae</taxon>
        <taxon>Phasianinae</taxon>
        <taxon>Pavo</taxon>
    </lineage>
</organism>
<dbReference type="Proteomes" id="UP000694428">
    <property type="component" value="Unplaced"/>
</dbReference>
<reference evidence="2" key="1">
    <citation type="submission" date="2025-08" db="UniProtKB">
        <authorList>
            <consortium name="Ensembl"/>
        </authorList>
    </citation>
    <scope>IDENTIFICATION</scope>
</reference>
<dbReference type="AlphaFoldDB" id="A0A8C9FFD7"/>
<feature type="compositionally biased region" description="Pro residues" evidence="1">
    <location>
        <begin position="63"/>
        <end position="75"/>
    </location>
</feature>
<protein>
    <submittedName>
        <fullName evidence="2">Uncharacterized protein</fullName>
    </submittedName>
</protein>
<feature type="region of interest" description="Disordered" evidence="1">
    <location>
        <begin position="52"/>
        <end position="101"/>
    </location>
</feature>
<evidence type="ECO:0000313" key="3">
    <source>
        <dbReference type="Proteomes" id="UP000694428"/>
    </source>
</evidence>